<evidence type="ECO:0000259" key="2">
    <source>
        <dbReference type="PROSITE" id="PS50188"/>
    </source>
</evidence>
<dbReference type="InterPro" id="IPR050618">
    <property type="entry name" value="Ubq-SigPath_Reg"/>
</dbReference>
<dbReference type="Pfam" id="PF10607">
    <property type="entry name" value="CTLH"/>
    <property type="match status" value="1"/>
</dbReference>
<dbReference type="STRING" id="703135.A0A2A9NWX8"/>
<dbReference type="CDD" id="cd12909">
    <property type="entry name" value="SPRY_RanBP9_10"/>
    <property type="match status" value="1"/>
</dbReference>
<feature type="region of interest" description="Disordered" evidence="1">
    <location>
        <begin position="302"/>
        <end position="330"/>
    </location>
</feature>
<gene>
    <name evidence="4" type="ORF">AMATHDRAFT_134637</name>
</gene>
<dbReference type="SUPFAM" id="SSF49899">
    <property type="entry name" value="Concanavalin A-like lectins/glucanases"/>
    <property type="match status" value="1"/>
</dbReference>
<feature type="compositionally biased region" description="Polar residues" evidence="1">
    <location>
        <begin position="256"/>
        <end position="265"/>
    </location>
</feature>
<dbReference type="PROSITE" id="PS50896">
    <property type="entry name" value="LISH"/>
    <property type="match status" value="1"/>
</dbReference>
<dbReference type="InterPro" id="IPR024964">
    <property type="entry name" value="CTLH/CRA"/>
</dbReference>
<dbReference type="PROSITE" id="PS50897">
    <property type="entry name" value="CTLH"/>
    <property type="match status" value="1"/>
</dbReference>
<dbReference type="InterPro" id="IPR006594">
    <property type="entry name" value="LisH"/>
</dbReference>
<dbReference type="AlphaFoldDB" id="A0A2A9NWX8"/>
<dbReference type="PROSITE" id="PS50188">
    <property type="entry name" value="B302_SPRY"/>
    <property type="match status" value="1"/>
</dbReference>
<feature type="compositionally biased region" description="Polar residues" evidence="1">
    <location>
        <begin position="321"/>
        <end position="330"/>
    </location>
</feature>
<dbReference type="InterPro" id="IPR035782">
    <property type="entry name" value="SPRY_RanBP9/10"/>
</dbReference>
<dbReference type="InterPro" id="IPR001870">
    <property type="entry name" value="B30.2/SPRY"/>
</dbReference>
<dbReference type="InterPro" id="IPR013320">
    <property type="entry name" value="ConA-like_dom_sf"/>
</dbReference>
<dbReference type="Proteomes" id="UP000242287">
    <property type="component" value="Unassembled WGS sequence"/>
</dbReference>
<feature type="region of interest" description="Disordered" evidence="1">
    <location>
        <begin position="237"/>
        <end position="265"/>
    </location>
</feature>
<dbReference type="InterPro" id="IPR013144">
    <property type="entry name" value="CRA_dom"/>
</dbReference>
<dbReference type="EMBL" id="KZ301969">
    <property type="protein sequence ID" value="PFH54698.1"/>
    <property type="molecule type" value="Genomic_DNA"/>
</dbReference>
<proteinExistence type="predicted"/>
<feature type="compositionally biased region" description="Acidic residues" evidence="1">
    <location>
        <begin position="1"/>
        <end position="11"/>
    </location>
</feature>
<dbReference type="OrthoDB" id="25503at2759"/>
<evidence type="ECO:0000259" key="3">
    <source>
        <dbReference type="PROSITE" id="PS50897"/>
    </source>
</evidence>
<dbReference type="Gene3D" id="2.60.120.920">
    <property type="match status" value="1"/>
</dbReference>
<dbReference type="Pfam" id="PF08513">
    <property type="entry name" value="LisH"/>
    <property type="match status" value="1"/>
</dbReference>
<feature type="region of interest" description="Disordered" evidence="1">
    <location>
        <begin position="1"/>
        <end position="27"/>
    </location>
</feature>
<dbReference type="SMART" id="SM00668">
    <property type="entry name" value="CTLH"/>
    <property type="match status" value="1"/>
</dbReference>
<dbReference type="InterPro" id="IPR003877">
    <property type="entry name" value="SPRY_dom"/>
</dbReference>
<reference evidence="4 5" key="1">
    <citation type="submission" date="2014-02" db="EMBL/GenBank/DDBJ databases">
        <title>Transposable element dynamics among asymbiotic and ectomycorrhizal Amanita fungi.</title>
        <authorList>
            <consortium name="DOE Joint Genome Institute"/>
            <person name="Hess J."/>
            <person name="Skrede I."/>
            <person name="Wolfe B."/>
            <person name="LaButti K."/>
            <person name="Ohm R.A."/>
            <person name="Grigoriev I.V."/>
            <person name="Pringle A."/>
        </authorList>
    </citation>
    <scope>NUCLEOTIDE SEQUENCE [LARGE SCALE GENOMIC DNA]</scope>
    <source>
        <strain evidence="4 5">SKay4041</strain>
    </source>
</reference>
<dbReference type="InterPro" id="IPR043136">
    <property type="entry name" value="B30.2/SPRY_sf"/>
</dbReference>
<dbReference type="PANTHER" id="PTHR12864">
    <property type="entry name" value="RAN BINDING PROTEIN 9-RELATED"/>
    <property type="match status" value="1"/>
</dbReference>
<protein>
    <recommendedName>
        <fullName evidence="6">B30.2/SPRY domain-containing protein</fullName>
    </recommendedName>
</protein>
<feature type="domain" description="B30.2/SPRY" evidence="2">
    <location>
        <begin position="17"/>
        <end position="207"/>
    </location>
</feature>
<dbReference type="Pfam" id="PF00622">
    <property type="entry name" value="SPRY"/>
    <property type="match status" value="1"/>
</dbReference>
<feature type="compositionally biased region" description="Basic and acidic residues" evidence="1">
    <location>
        <begin position="240"/>
        <end position="253"/>
    </location>
</feature>
<feature type="compositionally biased region" description="Pro residues" evidence="1">
    <location>
        <begin position="16"/>
        <end position="27"/>
    </location>
</feature>
<dbReference type="InterPro" id="IPR006595">
    <property type="entry name" value="CTLH_C"/>
</dbReference>
<name>A0A2A9NWX8_9AGAR</name>
<keyword evidence="5" id="KW-1185">Reference proteome</keyword>
<evidence type="ECO:0000313" key="5">
    <source>
        <dbReference type="Proteomes" id="UP000242287"/>
    </source>
</evidence>
<evidence type="ECO:0000256" key="1">
    <source>
        <dbReference type="SAM" id="MobiDB-lite"/>
    </source>
</evidence>
<feature type="domain" description="CTLH" evidence="3">
    <location>
        <begin position="332"/>
        <end position="390"/>
    </location>
</feature>
<sequence length="569" mass="62603">MSPPTDSDDDSNASPPREPPPVSPVLLPPVHVLRLPTRWSDQVKHSSLSVTADGRDLSYNGSACTGERDAAAARTSHPIPPACGIYYYEIEILSKGQKGHISVGLFAGRDVKLNRLPGCEMNSWGYHSDSGCSFAAEKNGTPYGPTYVGDIIGCGIDFTSHKAFFTKNGTLLGNAFEGIGKDIELYPSVGLQHNGELIRVNFGHEPFKFDIDYHVQQQRNSTWRKILSTPLDVTLLLDGPQKHNNEDRDDSKGKHTPQSSISEAQTRSMMNKLVLSYLIHHGYAKTAQALQRQEMLLKMKLPQPSKPVTKSGDQDMDMDANGSTEETSLSTAIERRTRIVNAVVAGDIDLAISETEKYHPIVFETEAGLMLFKLRCRKFVELVLEASELKKRLRTSQSKPSVDDDVMEMSMDVDDDITIARHSDNAMGTNGFVSSTTYSTWPEKGKESATTLVEQALSRAIAYGQVLANDYKADTRSEVRQLFKRTFAIVAWDDPREAGGLVAEVVSLEARINLANELNQTILRSQGHPTRPALETLCRHTATCVTQLGLLGVGAAAFADMSRELFSET</sequence>
<organism evidence="4 5">
    <name type="scientific">Amanita thiersii Skay4041</name>
    <dbReference type="NCBI Taxonomy" id="703135"/>
    <lineage>
        <taxon>Eukaryota</taxon>
        <taxon>Fungi</taxon>
        <taxon>Dikarya</taxon>
        <taxon>Basidiomycota</taxon>
        <taxon>Agaricomycotina</taxon>
        <taxon>Agaricomycetes</taxon>
        <taxon>Agaricomycetidae</taxon>
        <taxon>Agaricales</taxon>
        <taxon>Pluteineae</taxon>
        <taxon>Amanitaceae</taxon>
        <taxon>Amanita</taxon>
    </lineage>
</organism>
<dbReference type="SMART" id="SM00757">
    <property type="entry name" value="CRA"/>
    <property type="match status" value="1"/>
</dbReference>
<accession>A0A2A9NWX8</accession>
<evidence type="ECO:0008006" key="6">
    <source>
        <dbReference type="Google" id="ProtNLM"/>
    </source>
</evidence>
<dbReference type="SMART" id="SM00449">
    <property type="entry name" value="SPRY"/>
    <property type="match status" value="1"/>
</dbReference>
<evidence type="ECO:0000313" key="4">
    <source>
        <dbReference type="EMBL" id="PFH54698.1"/>
    </source>
</evidence>